<proteinExistence type="inferred from homology"/>
<keyword evidence="3" id="KW-0963">Cytoplasm</keyword>
<comment type="subcellular location">
    <subcellularLocation>
        <location evidence="1">Cytoplasm</location>
    </subcellularLocation>
</comment>
<comment type="similarity">
    <text evidence="2">Belongs to the cystatin family.</text>
</comment>
<name>A0ABD3XBT3_SINWO</name>
<evidence type="ECO:0000256" key="4">
    <source>
        <dbReference type="ARBA" id="ARBA00022690"/>
    </source>
</evidence>
<evidence type="ECO:0000313" key="7">
    <source>
        <dbReference type="EMBL" id="KAL3882918.1"/>
    </source>
</evidence>
<dbReference type="PROSITE" id="PS00287">
    <property type="entry name" value="CYSTATIN"/>
    <property type="match status" value="1"/>
</dbReference>
<evidence type="ECO:0000256" key="1">
    <source>
        <dbReference type="ARBA" id="ARBA00004496"/>
    </source>
</evidence>
<dbReference type="AlphaFoldDB" id="A0ABD3XBT3"/>
<keyword evidence="4" id="KW-0646">Protease inhibitor</keyword>
<evidence type="ECO:0000256" key="5">
    <source>
        <dbReference type="ARBA" id="ARBA00022704"/>
    </source>
</evidence>
<evidence type="ECO:0000313" key="8">
    <source>
        <dbReference type="Proteomes" id="UP001634394"/>
    </source>
</evidence>
<keyword evidence="5" id="KW-0789">Thiol protease inhibitor</keyword>
<dbReference type="CDD" id="cd00042">
    <property type="entry name" value="CY"/>
    <property type="match status" value="1"/>
</dbReference>
<dbReference type="GO" id="GO:0005737">
    <property type="term" value="C:cytoplasm"/>
    <property type="evidence" value="ECO:0007669"/>
    <property type="project" value="UniProtKB-SubCell"/>
</dbReference>
<dbReference type="EMBL" id="JBJQND010000003">
    <property type="protein sequence ID" value="KAL3882918.1"/>
    <property type="molecule type" value="Genomic_DNA"/>
</dbReference>
<dbReference type="PRINTS" id="PR00295">
    <property type="entry name" value="STEFINA"/>
</dbReference>
<reference evidence="7 8" key="1">
    <citation type="submission" date="2024-11" db="EMBL/GenBank/DDBJ databases">
        <title>Chromosome-level genome assembly of the freshwater bivalve Anodonta woodiana.</title>
        <authorList>
            <person name="Chen X."/>
        </authorList>
    </citation>
    <scope>NUCLEOTIDE SEQUENCE [LARGE SCALE GENOMIC DNA]</scope>
    <source>
        <strain evidence="7">MN2024</strain>
        <tissue evidence="7">Gills</tissue>
    </source>
</reference>
<accession>A0ABD3XBT3</accession>
<feature type="domain" description="Cystatin" evidence="6">
    <location>
        <begin position="30"/>
        <end position="91"/>
    </location>
</feature>
<sequence>MAQMCGGMGGEMEPNEKVHSMIAELQDEIEKRTGKNYAAFTALKYASQLVAGTNYFIKIKVGPSECIHVRLYEPLPHTHKPVELSAVVEGKKEHDAIEYF</sequence>
<dbReference type="InterPro" id="IPR018073">
    <property type="entry name" value="Prot_inh_cystat_CS"/>
</dbReference>
<organism evidence="7 8">
    <name type="scientific">Sinanodonta woodiana</name>
    <name type="common">Chinese pond mussel</name>
    <name type="synonym">Anodonta woodiana</name>
    <dbReference type="NCBI Taxonomy" id="1069815"/>
    <lineage>
        <taxon>Eukaryota</taxon>
        <taxon>Metazoa</taxon>
        <taxon>Spiralia</taxon>
        <taxon>Lophotrochozoa</taxon>
        <taxon>Mollusca</taxon>
        <taxon>Bivalvia</taxon>
        <taxon>Autobranchia</taxon>
        <taxon>Heteroconchia</taxon>
        <taxon>Palaeoheterodonta</taxon>
        <taxon>Unionida</taxon>
        <taxon>Unionoidea</taxon>
        <taxon>Unionidae</taxon>
        <taxon>Unioninae</taxon>
        <taxon>Sinanodonta</taxon>
    </lineage>
</organism>
<evidence type="ECO:0000256" key="3">
    <source>
        <dbReference type="ARBA" id="ARBA00022490"/>
    </source>
</evidence>
<dbReference type="GO" id="GO:0004869">
    <property type="term" value="F:cysteine-type endopeptidase inhibitor activity"/>
    <property type="evidence" value="ECO:0007669"/>
    <property type="project" value="UniProtKB-KW"/>
</dbReference>
<evidence type="ECO:0000259" key="6">
    <source>
        <dbReference type="Pfam" id="PF00031"/>
    </source>
</evidence>
<dbReference type="Gene3D" id="3.10.450.10">
    <property type="match status" value="1"/>
</dbReference>
<dbReference type="InterPro" id="IPR046350">
    <property type="entry name" value="Cystatin_sf"/>
</dbReference>
<dbReference type="FunFam" id="3.10.450.10:FF:000001">
    <property type="entry name" value="Cystatin-A"/>
    <property type="match status" value="1"/>
</dbReference>
<dbReference type="PANTHER" id="PTHR11414:SF21">
    <property type="entry name" value="CYSTATIN 14A, TANDEM DUPLICATE 1-RELATED"/>
    <property type="match status" value="1"/>
</dbReference>
<evidence type="ECO:0000256" key="2">
    <source>
        <dbReference type="ARBA" id="ARBA00009403"/>
    </source>
</evidence>
<keyword evidence="8" id="KW-1185">Reference proteome</keyword>
<dbReference type="InterPro" id="IPR000010">
    <property type="entry name" value="Cystatin_dom"/>
</dbReference>
<dbReference type="SUPFAM" id="SSF54403">
    <property type="entry name" value="Cystatin/monellin"/>
    <property type="match status" value="1"/>
</dbReference>
<dbReference type="Proteomes" id="UP001634394">
    <property type="component" value="Unassembled WGS sequence"/>
</dbReference>
<gene>
    <name evidence="7" type="ORF">ACJMK2_029220</name>
</gene>
<dbReference type="InterPro" id="IPR001713">
    <property type="entry name" value="Prot_inh_stefin"/>
</dbReference>
<protein>
    <recommendedName>
        <fullName evidence="6">Cystatin domain-containing protein</fullName>
    </recommendedName>
</protein>
<dbReference type="PANTHER" id="PTHR11414">
    <property type="entry name" value="CYSTATIN FAMILY MEMBER"/>
    <property type="match status" value="1"/>
</dbReference>
<dbReference type="Pfam" id="PF00031">
    <property type="entry name" value="Cystatin"/>
    <property type="match status" value="1"/>
</dbReference>
<comment type="caution">
    <text evidence="7">The sequence shown here is derived from an EMBL/GenBank/DDBJ whole genome shotgun (WGS) entry which is preliminary data.</text>
</comment>